<feature type="region of interest" description="Disordered" evidence="1">
    <location>
        <begin position="65"/>
        <end position="108"/>
    </location>
</feature>
<organism evidence="2 3">
    <name type="scientific">Tanacetum coccineum</name>
    <dbReference type="NCBI Taxonomy" id="301880"/>
    <lineage>
        <taxon>Eukaryota</taxon>
        <taxon>Viridiplantae</taxon>
        <taxon>Streptophyta</taxon>
        <taxon>Embryophyta</taxon>
        <taxon>Tracheophyta</taxon>
        <taxon>Spermatophyta</taxon>
        <taxon>Magnoliopsida</taxon>
        <taxon>eudicotyledons</taxon>
        <taxon>Gunneridae</taxon>
        <taxon>Pentapetalae</taxon>
        <taxon>asterids</taxon>
        <taxon>campanulids</taxon>
        <taxon>Asterales</taxon>
        <taxon>Asteraceae</taxon>
        <taxon>Asteroideae</taxon>
        <taxon>Anthemideae</taxon>
        <taxon>Anthemidinae</taxon>
        <taxon>Tanacetum</taxon>
    </lineage>
</organism>
<dbReference type="Proteomes" id="UP001151760">
    <property type="component" value="Unassembled WGS sequence"/>
</dbReference>
<evidence type="ECO:0000313" key="2">
    <source>
        <dbReference type="EMBL" id="GJT78008.1"/>
    </source>
</evidence>
<accession>A0ABQ5GTB2</accession>
<evidence type="ECO:0000256" key="1">
    <source>
        <dbReference type="SAM" id="MobiDB-lite"/>
    </source>
</evidence>
<proteinExistence type="predicted"/>
<evidence type="ECO:0000313" key="3">
    <source>
        <dbReference type="Proteomes" id="UP001151760"/>
    </source>
</evidence>
<comment type="caution">
    <text evidence="2">The sequence shown here is derived from an EMBL/GenBank/DDBJ whole genome shotgun (WGS) entry which is preliminary data.</text>
</comment>
<dbReference type="EMBL" id="BQNB010018764">
    <property type="protein sequence ID" value="GJT78008.1"/>
    <property type="molecule type" value="Genomic_DNA"/>
</dbReference>
<reference evidence="2" key="1">
    <citation type="journal article" date="2022" name="Int. J. Mol. Sci.">
        <title>Draft Genome of Tanacetum Coccineum: Genomic Comparison of Closely Related Tanacetum-Family Plants.</title>
        <authorList>
            <person name="Yamashiro T."/>
            <person name="Shiraishi A."/>
            <person name="Nakayama K."/>
            <person name="Satake H."/>
        </authorList>
    </citation>
    <scope>NUCLEOTIDE SEQUENCE</scope>
</reference>
<reference evidence="2" key="2">
    <citation type="submission" date="2022-01" db="EMBL/GenBank/DDBJ databases">
        <authorList>
            <person name="Yamashiro T."/>
            <person name="Shiraishi A."/>
            <person name="Satake H."/>
            <person name="Nakayama K."/>
        </authorList>
    </citation>
    <scope>NUCLEOTIDE SEQUENCE</scope>
</reference>
<sequence length="136" mass="15219">MVVMTLDVKKDPFRPQDVDEEILGPEVPYLRAIGALMFLAGIKDIGLYFTNPSNTSLVDFADARYMSDPHNGTSQTGNHIKEKGKRVAPPSSSSSSLSSDENEEPSFLEFYEELSDNEDLTDAHKEKRGMFKCLNR</sequence>
<protein>
    <submittedName>
        <fullName evidence="2">Uncharacterized protein</fullName>
    </submittedName>
</protein>
<gene>
    <name evidence="2" type="ORF">Tco_1044733</name>
</gene>
<name>A0ABQ5GTB2_9ASTR</name>
<feature type="compositionally biased region" description="Low complexity" evidence="1">
    <location>
        <begin position="89"/>
        <end position="99"/>
    </location>
</feature>
<keyword evidence="3" id="KW-1185">Reference proteome</keyword>